<dbReference type="AlphaFoldDB" id="A4S6P5"/>
<dbReference type="Gramene" id="ABP01188">
    <property type="protein sequence ID" value="ABP01188"/>
    <property type="gene ID" value="OSTLU_19223"/>
</dbReference>
<name>A4S6P5_OSTLU</name>
<dbReference type="OrthoDB" id="501718at2759"/>
<accession>A4S6P5</accession>
<keyword evidence="4" id="KW-1185">Reference proteome</keyword>
<proteinExistence type="predicted"/>
<dbReference type="HOGENOM" id="CLU_895422_0_0_1"/>
<gene>
    <name evidence="2" type="ORF">OSTLU_17885</name>
    <name evidence="3" type="ORF">OSTLU_19223</name>
</gene>
<feature type="compositionally biased region" description="Basic and acidic residues" evidence="1">
    <location>
        <begin position="47"/>
        <end position="58"/>
    </location>
</feature>
<dbReference type="RefSeq" id="XP_001421125.1">
    <property type="nucleotide sequence ID" value="XM_001421088.1"/>
</dbReference>
<organism evidence="2 4">
    <name type="scientific">Ostreococcus lucimarinus (strain CCE9901)</name>
    <dbReference type="NCBI Taxonomy" id="436017"/>
    <lineage>
        <taxon>Eukaryota</taxon>
        <taxon>Viridiplantae</taxon>
        <taxon>Chlorophyta</taxon>
        <taxon>Mamiellophyceae</taxon>
        <taxon>Mamiellales</taxon>
        <taxon>Bathycoccaceae</taxon>
        <taxon>Ostreococcus</taxon>
    </lineage>
</organism>
<feature type="region of interest" description="Disordered" evidence="1">
    <location>
        <begin position="1"/>
        <end position="30"/>
    </location>
</feature>
<feature type="compositionally biased region" description="Acidic residues" evidence="1">
    <location>
        <begin position="68"/>
        <end position="77"/>
    </location>
</feature>
<dbReference type="GeneID" id="5004981"/>
<reference evidence="2 4" key="1">
    <citation type="journal article" date="2007" name="Proc. Natl. Acad. Sci. U.S.A.">
        <title>The tiny eukaryote Ostreococcus provides genomic insights into the paradox of plankton speciation.</title>
        <authorList>
            <person name="Palenik B."/>
            <person name="Grimwood J."/>
            <person name="Aerts A."/>
            <person name="Rouze P."/>
            <person name="Salamov A."/>
            <person name="Putnam N."/>
            <person name="Dupont C."/>
            <person name="Jorgensen R."/>
            <person name="Derelle E."/>
            <person name="Rombauts S."/>
            <person name="Zhou K."/>
            <person name="Otillar R."/>
            <person name="Merchant S.S."/>
            <person name="Podell S."/>
            <person name="Gaasterland T."/>
            <person name="Napoli C."/>
            <person name="Gendler K."/>
            <person name="Manuell A."/>
            <person name="Tai V."/>
            <person name="Vallon O."/>
            <person name="Piganeau G."/>
            <person name="Jancek S."/>
            <person name="Heijde M."/>
            <person name="Jabbari K."/>
            <person name="Bowler C."/>
            <person name="Lohr M."/>
            <person name="Robbens S."/>
            <person name="Werner G."/>
            <person name="Dubchak I."/>
            <person name="Pazour G.J."/>
            <person name="Ren Q."/>
            <person name="Paulsen I."/>
            <person name="Delwiche C."/>
            <person name="Schmutz J."/>
            <person name="Rokhsar D."/>
            <person name="Van de Peer Y."/>
            <person name="Moreau H."/>
            <person name="Grigoriev I.V."/>
        </authorList>
    </citation>
    <scope>NUCLEOTIDE SEQUENCE [LARGE SCALE GENOMIC DNA]</scope>
    <source>
        <strain evidence="2 4">CCE9901</strain>
    </source>
</reference>
<evidence type="ECO:0000313" key="3">
    <source>
        <dbReference type="EMBL" id="ABP01188.1"/>
    </source>
</evidence>
<feature type="region of interest" description="Disordered" evidence="1">
    <location>
        <begin position="47"/>
        <end position="143"/>
    </location>
</feature>
<dbReference type="EMBL" id="CP000601">
    <property type="protein sequence ID" value="ABP01188.1"/>
    <property type="molecule type" value="Genomic_DNA"/>
</dbReference>
<dbReference type="Proteomes" id="UP000001568">
    <property type="component" value="Chromosome 13"/>
</dbReference>
<dbReference type="EMBL" id="CP000593">
    <property type="protein sequence ID" value="ABO99418.1"/>
    <property type="molecule type" value="Genomic_DNA"/>
</dbReference>
<evidence type="ECO:0000256" key="1">
    <source>
        <dbReference type="SAM" id="MobiDB-lite"/>
    </source>
</evidence>
<protein>
    <submittedName>
        <fullName evidence="2">Uncharacterized protein</fullName>
    </submittedName>
</protein>
<sequence length="311" mass="33061">MPPRPRADASVDLARARASADDVSHRLSDTRARTVQAVELTERALREFRDADARDASKPRSTLVSPYDGEEDEEGGDNELTALVRQLESFAEKRTGTGQAPRGANGTSGTTRGERERERERGGDKWSVKSGDSGDGRSMNDENSLVGYSMMYGSTVDDDGSAADADELASEFSVDFSLPSERVAGGATARNDKKSELGSVSGRINAVSDSLTTSKSRLHESIASLELEAGLTENGAEMDFEQYKDDMPVVGNTKTGQVVIDLAARGVNSLSRSSSQFMGEGKGGRGGDGAELSPLVRMFNSVCGGCCALRK</sequence>
<dbReference type="RefSeq" id="XP_001422829.1">
    <property type="nucleotide sequence ID" value="XM_001422792.1"/>
</dbReference>
<evidence type="ECO:0000313" key="4">
    <source>
        <dbReference type="Proteomes" id="UP000001568"/>
    </source>
</evidence>
<dbReference type="KEGG" id="olu:OSTLU_17885"/>
<dbReference type="KEGG" id="olu:OSTLU_19223"/>
<evidence type="ECO:0000313" key="2">
    <source>
        <dbReference type="EMBL" id="ABO99418.1"/>
    </source>
</evidence>
<dbReference type="GeneID" id="5006969"/>
<feature type="compositionally biased region" description="Basic and acidic residues" evidence="1">
    <location>
        <begin position="112"/>
        <end position="140"/>
    </location>
</feature>
<dbReference type="Proteomes" id="UP000001568">
    <property type="component" value="Chromosome 21"/>
</dbReference>
<dbReference type="Gramene" id="ABO99418">
    <property type="protein sequence ID" value="ABO99418"/>
    <property type="gene ID" value="OSTLU_17885"/>
</dbReference>